<proteinExistence type="predicted"/>
<sequence>MSSSGARHELLFSYGTLQLERVQLESFGRLLEGEEDAMPGFRRTMVEITDPEVLRKSGERFHPIVAPSGDPADEVAGKVFQVTAAELAAADLYEVADYKRVAVRLKSGKQAWVYIRA</sequence>
<evidence type="ECO:0000313" key="2">
    <source>
        <dbReference type="EMBL" id="AIF48020.1"/>
    </source>
</evidence>
<gene>
    <name evidence="2" type="ORF">HY57_12485</name>
</gene>
<dbReference type="EMBL" id="CP008884">
    <property type="protein sequence ID" value="AIF48020.1"/>
    <property type="molecule type" value="Genomic_DNA"/>
</dbReference>
<dbReference type="KEGG" id="dja:HY57_12485"/>
<dbReference type="AlphaFoldDB" id="A0A075K2D0"/>
<dbReference type="CDD" id="cd06661">
    <property type="entry name" value="GGCT_like"/>
    <property type="match status" value="1"/>
</dbReference>
<name>A0A075K2D0_9GAMM</name>
<organism evidence="2 3">
    <name type="scientific">Dyella japonica A8</name>
    <dbReference type="NCBI Taxonomy" id="1217721"/>
    <lineage>
        <taxon>Bacteria</taxon>
        <taxon>Pseudomonadati</taxon>
        <taxon>Pseudomonadota</taxon>
        <taxon>Gammaproteobacteria</taxon>
        <taxon>Lysobacterales</taxon>
        <taxon>Rhodanobacteraceae</taxon>
        <taxon>Dyella</taxon>
    </lineage>
</organism>
<dbReference type="STRING" id="1217721.HY57_12485"/>
<accession>A0A075K2D0</accession>
<dbReference type="InterPro" id="IPR036568">
    <property type="entry name" value="GGCT-like_sf"/>
</dbReference>
<evidence type="ECO:0000259" key="1">
    <source>
        <dbReference type="Pfam" id="PF06094"/>
    </source>
</evidence>
<dbReference type="Proteomes" id="UP000027987">
    <property type="component" value="Chromosome"/>
</dbReference>
<reference evidence="2 3" key="1">
    <citation type="submission" date="2014-07" db="EMBL/GenBank/DDBJ databases">
        <title>Complete Genome Sequence of Dyella japonica Strain A8 Isolated from Malaysian Tropical Soil.</title>
        <authorList>
            <person name="Hui R.K.H."/>
            <person name="Chen J.-W."/>
            <person name="Chan K.-G."/>
            <person name="Leung F.C.C."/>
        </authorList>
    </citation>
    <scope>NUCLEOTIDE SEQUENCE [LARGE SCALE GENOMIC DNA]</scope>
    <source>
        <strain evidence="2 3">A8</strain>
    </source>
</reference>
<dbReference type="Pfam" id="PF06094">
    <property type="entry name" value="GGACT"/>
    <property type="match status" value="1"/>
</dbReference>
<dbReference type="PATRIC" id="fig|1217721.7.peg.2571"/>
<dbReference type="InterPro" id="IPR009288">
    <property type="entry name" value="AIG2-like_dom"/>
</dbReference>
<dbReference type="InterPro" id="IPR013024">
    <property type="entry name" value="GGCT-like"/>
</dbReference>
<dbReference type="RefSeq" id="WP_019467282.1">
    <property type="nucleotide sequence ID" value="NZ_ALOY01000182.1"/>
</dbReference>
<protein>
    <recommendedName>
        <fullName evidence="1">Gamma-glutamylcyclotransferase AIG2-like domain-containing protein</fullName>
    </recommendedName>
</protein>
<dbReference type="Gene3D" id="3.10.490.10">
    <property type="entry name" value="Gamma-glutamyl cyclotransferase-like"/>
    <property type="match status" value="1"/>
</dbReference>
<evidence type="ECO:0000313" key="3">
    <source>
        <dbReference type="Proteomes" id="UP000027987"/>
    </source>
</evidence>
<dbReference type="HOGENOM" id="CLU_152489_0_0_6"/>
<keyword evidence="3" id="KW-1185">Reference proteome</keyword>
<feature type="domain" description="Gamma-glutamylcyclotransferase AIG2-like" evidence="1">
    <location>
        <begin position="11"/>
        <end position="115"/>
    </location>
</feature>
<dbReference type="OrthoDB" id="9798388at2"/>
<dbReference type="SUPFAM" id="SSF110857">
    <property type="entry name" value="Gamma-glutamyl cyclotransferase-like"/>
    <property type="match status" value="1"/>
</dbReference>